<dbReference type="AlphaFoldDB" id="X1PHK9"/>
<comment type="caution">
    <text evidence="1">The sequence shown here is derived from an EMBL/GenBank/DDBJ whole genome shotgun (WGS) entry which is preliminary data.</text>
</comment>
<reference evidence="1" key="1">
    <citation type="journal article" date="2014" name="Front. Microbiol.">
        <title>High frequency of phylogenetically diverse reductive dehalogenase-homologous genes in deep subseafloor sedimentary metagenomes.</title>
        <authorList>
            <person name="Kawai M."/>
            <person name="Futagami T."/>
            <person name="Toyoda A."/>
            <person name="Takaki Y."/>
            <person name="Nishi S."/>
            <person name="Hori S."/>
            <person name="Arai W."/>
            <person name="Tsubouchi T."/>
            <person name="Morono Y."/>
            <person name="Uchiyama I."/>
            <person name="Ito T."/>
            <person name="Fujiyama A."/>
            <person name="Inagaki F."/>
            <person name="Takami H."/>
        </authorList>
    </citation>
    <scope>NUCLEOTIDE SEQUENCE</scope>
    <source>
        <strain evidence="1">Expedition CK06-06</strain>
    </source>
</reference>
<feature type="non-terminal residue" evidence="1">
    <location>
        <position position="1"/>
    </location>
</feature>
<proteinExistence type="predicted"/>
<organism evidence="1">
    <name type="scientific">marine sediment metagenome</name>
    <dbReference type="NCBI Taxonomy" id="412755"/>
    <lineage>
        <taxon>unclassified sequences</taxon>
        <taxon>metagenomes</taxon>
        <taxon>ecological metagenomes</taxon>
    </lineage>
</organism>
<protein>
    <submittedName>
        <fullName evidence="1">Uncharacterized protein</fullName>
    </submittedName>
</protein>
<gene>
    <name evidence="1" type="ORF">S06H3_42416</name>
</gene>
<name>X1PHK9_9ZZZZ</name>
<sequence length="51" mass="6093">HFRKVKDVRYYADFVTNAKSWQQITMTDTISPLRDPSSLSFKLIEEWIQTT</sequence>
<dbReference type="EMBL" id="BARV01026224">
    <property type="protein sequence ID" value="GAI38505.1"/>
    <property type="molecule type" value="Genomic_DNA"/>
</dbReference>
<accession>X1PHK9</accession>
<evidence type="ECO:0000313" key="1">
    <source>
        <dbReference type="EMBL" id="GAI38505.1"/>
    </source>
</evidence>